<comment type="caution">
    <text evidence="2">The sequence shown here is derived from an EMBL/GenBank/DDBJ whole genome shotgun (WGS) entry which is preliminary data.</text>
</comment>
<proteinExistence type="predicted"/>
<dbReference type="InterPro" id="IPR036397">
    <property type="entry name" value="RNaseH_sf"/>
</dbReference>
<dbReference type="PANTHER" id="PTHR37984">
    <property type="entry name" value="PROTEIN CBG26694"/>
    <property type="match status" value="1"/>
</dbReference>
<dbReference type="GO" id="GO:0003676">
    <property type="term" value="F:nucleic acid binding"/>
    <property type="evidence" value="ECO:0007669"/>
    <property type="project" value="InterPro"/>
</dbReference>
<reference evidence="2" key="1">
    <citation type="submission" date="2018-05" db="EMBL/GenBank/DDBJ databases">
        <title>Draft genome of Mucuna pruriens seed.</title>
        <authorList>
            <person name="Nnadi N.E."/>
            <person name="Vos R."/>
            <person name="Hasami M.H."/>
            <person name="Devisetty U.K."/>
            <person name="Aguiy J.C."/>
        </authorList>
    </citation>
    <scope>NUCLEOTIDE SEQUENCE [LARGE SCALE GENOMIC DNA]</scope>
    <source>
        <strain evidence="2">JCA_2017</strain>
    </source>
</reference>
<feature type="non-terminal residue" evidence="2">
    <location>
        <position position="1"/>
    </location>
</feature>
<dbReference type="InterPro" id="IPR050951">
    <property type="entry name" value="Retrovirus_Pol_polyprotein"/>
</dbReference>
<organism evidence="2 3">
    <name type="scientific">Mucuna pruriens</name>
    <name type="common">Velvet bean</name>
    <name type="synonym">Dolichos pruriens</name>
    <dbReference type="NCBI Taxonomy" id="157652"/>
    <lineage>
        <taxon>Eukaryota</taxon>
        <taxon>Viridiplantae</taxon>
        <taxon>Streptophyta</taxon>
        <taxon>Embryophyta</taxon>
        <taxon>Tracheophyta</taxon>
        <taxon>Spermatophyta</taxon>
        <taxon>Magnoliopsida</taxon>
        <taxon>eudicotyledons</taxon>
        <taxon>Gunneridae</taxon>
        <taxon>Pentapetalae</taxon>
        <taxon>rosids</taxon>
        <taxon>fabids</taxon>
        <taxon>Fabales</taxon>
        <taxon>Fabaceae</taxon>
        <taxon>Papilionoideae</taxon>
        <taxon>50 kb inversion clade</taxon>
        <taxon>NPAAA clade</taxon>
        <taxon>indigoferoid/millettioid clade</taxon>
        <taxon>Phaseoleae</taxon>
        <taxon>Mucuna</taxon>
    </lineage>
</organism>
<gene>
    <name evidence="2" type="primary">pol</name>
    <name evidence="2" type="ORF">CR513_05435</name>
</gene>
<dbReference type="Gene3D" id="1.10.340.70">
    <property type="match status" value="1"/>
</dbReference>
<dbReference type="EMBL" id="QJKJ01000909">
    <property type="protein sequence ID" value="RDY10104.1"/>
    <property type="molecule type" value="Genomic_DNA"/>
</dbReference>
<dbReference type="OrthoDB" id="2016337at2759"/>
<dbReference type="InterPro" id="IPR012337">
    <property type="entry name" value="RNaseH-like_sf"/>
</dbReference>
<dbReference type="Gene3D" id="3.30.420.10">
    <property type="entry name" value="Ribonuclease H-like superfamily/Ribonuclease H"/>
    <property type="match status" value="1"/>
</dbReference>
<accession>A0A371I567</accession>
<evidence type="ECO:0000259" key="1">
    <source>
        <dbReference type="PROSITE" id="PS50994"/>
    </source>
</evidence>
<keyword evidence="3" id="KW-1185">Reference proteome</keyword>
<evidence type="ECO:0000313" key="2">
    <source>
        <dbReference type="EMBL" id="RDY10104.1"/>
    </source>
</evidence>
<protein>
    <submittedName>
        <fullName evidence="2">Pro-Pol polyprotein</fullName>
    </submittedName>
</protein>
<evidence type="ECO:0000313" key="3">
    <source>
        <dbReference type="Proteomes" id="UP000257109"/>
    </source>
</evidence>
<dbReference type="Pfam" id="PF17921">
    <property type="entry name" value="Integrase_H2C2"/>
    <property type="match status" value="1"/>
</dbReference>
<dbReference type="Proteomes" id="UP000257109">
    <property type="component" value="Unassembled WGS sequence"/>
</dbReference>
<dbReference type="PANTHER" id="PTHR37984:SF5">
    <property type="entry name" value="PROTEIN NYNRIN-LIKE"/>
    <property type="match status" value="1"/>
</dbReference>
<dbReference type="SUPFAM" id="SSF53098">
    <property type="entry name" value="Ribonuclease H-like"/>
    <property type="match status" value="1"/>
</dbReference>
<feature type="domain" description="Integrase catalytic" evidence="1">
    <location>
        <begin position="167"/>
        <end position="229"/>
    </location>
</feature>
<dbReference type="PROSITE" id="PS50994">
    <property type="entry name" value="INTEGRASE"/>
    <property type="match status" value="1"/>
</dbReference>
<dbReference type="AlphaFoldDB" id="A0A371I567"/>
<dbReference type="GO" id="GO:0015074">
    <property type="term" value="P:DNA integration"/>
    <property type="evidence" value="ECO:0007669"/>
    <property type="project" value="InterPro"/>
</dbReference>
<name>A0A371I567_MUCPR</name>
<sequence>MILSNDWQLSWRDQIINYLRANTTLNDPQEARRIKREAAKYVLITSQLYKQGEAKAERAIKEVHEGACRSHIGGRALASKIPCVRFYWSTLKRDNLEFIKKCDKCQRYVDQYQAPPKQLHSMTLPWPFYMWGVDILGPFPLAPMDYFTKWIEVEPVSMITIEKVKLPIVIVSDNGTQFAVRVVADFCAQYGINQSFTLVGHPQSNGQAEAANRVILKGLRKQLEEVKGH</sequence>
<dbReference type="InterPro" id="IPR041588">
    <property type="entry name" value="Integrase_H2C2"/>
</dbReference>
<dbReference type="InterPro" id="IPR001584">
    <property type="entry name" value="Integrase_cat-core"/>
</dbReference>